<dbReference type="EC" id="2.6.1.2" evidence="7"/>
<comment type="similarity">
    <text evidence="2">Belongs to the class-I pyridoxal-phosphate-dependent aminotransferase family.</text>
</comment>
<evidence type="ECO:0000313" key="14">
    <source>
        <dbReference type="Proteomes" id="UP000050474"/>
    </source>
</evidence>
<evidence type="ECO:0000256" key="4">
    <source>
        <dbReference type="ARBA" id="ARBA00022576"/>
    </source>
</evidence>
<comment type="catalytic activity">
    <reaction evidence="8">
        <text>L-alanine + 2-oxoglutarate = pyruvate + L-glutamate</text>
        <dbReference type="Rhea" id="RHEA:19453"/>
        <dbReference type="ChEBI" id="CHEBI:15361"/>
        <dbReference type="ChEBI" id="CHEBI:16810"/>
        <dbReference type="ChEBI" id="CHEBI:29985"/>
        <dbReference type="ChEBI" id="CHEBI:57972"/>
        <dbReference type="EC" id="2.6.1.2"/>
    </reaction>
    <physiologicalReaction direction="right-to-left" evidence="8">
        <dbReference type="Rhea" id="RHEA:19455"/>
    </physiologicalReaction>
</comment>
<dbReference type="SUPFAM" id="SSF53383">
    <property type="entry name" value="PLP-dependent transferases"/>
    <property type="match status" value="1"/>
</dbReference>
<keyword evidence="4 13" id="KW-0032">Aminotransferase</keyword>
<evidence type="ECO:0000256" key="7">
    <source>
        <dbReference type="ARBA" id="ARBA00026106"/>
    </source>
</evidence>
<evidence type="ECO:0000256" key="10">
    <source>
        <dbReference type="ARBA" id="ARBA00060661"/>
    </source>
</evidence>
<dbReference type="InterPro" id="IPR015424">
    <property type="entry name" value="PyrdxlP-dep_Trfase"/>
</dbReference>
<evidence type="ECO:0000313" key="13">
    <source>
        <dbReference type="EMBL" id="KPY82505.1"/>
    </source>
</evidence>
<gene>
    <name evidence="13" type="ORF">ALO44_05104</name>
</gene>
<dbReference type="InterPro" id="IPR004839">
    <property type="entry name" value="Aminotransferase_I/II_large"/>
</dbReference>
<evidence type="ECO:0000256" key="3">
    <source>
        <dbReference type="ARBA" id="ARBA00011738"/>
    </source>
</evidence>
<feature type="domain" description="Aminotransferase class I/classII large" evidence="12">
    <location>
        <begin position="141"/>
        <end position="501"/>
    </location>
</feature>
<evidence type="ECO:0000256" key="1">
    <source>
        <dbReference type="ARBA" id="ARBA00001933"/>
    </source>
</evidence>
<reference evidence="13 14" key="1">
    <citation type="submission" date="2015-09" db="EMBL/GenBank/DDBJ databases">
        <title>Genome announcement of multiple Pseudomonas syringae strains.</title>
        <authorList>
            <person name="Thakur S."/>
            <person name="Wang P.W."/>
            <person name="Gong Y."/>
            <person name="Weir B.S."/>
            <person name="Guttman D.S."/>
        </authorList>
    </citation>
    <scope>NUCLEOTIDE SEQUENCE [LARGE SCALE GENOMIC DNA]</scope>
    <source>
        <strain evidence="13 14">ICMP4091</strain>
    </source>
</reference>
<dbReference type="FunFam" id="3.40.640.10:FF:000019">
    <property type="entry name" value="Pyridoxal phosphate-dependent aminotransferase"/>
    <property type="match status" value="1"/>
</dbReference>
<keyword evidence="5 13" id="KW-0808">Transferase</keyword>
<dbReference type="STRING" id="129140.ALO44_05104"/>
<dbReference type="InterPro" id="IPR051926">
    <property type="entry name" value="Ala_Aminotransferase"/>
</dbReference>
<dbReference type="Pfam" id="PF00155">
    <property type="entry name" value="Aminotran_1_2"/>
    <property type="match status" value="1"/>
</dbReference>
<evidence type="ECO:0000256" key="2">
    <source>
        <dbReference type="ARBA" id="ARBA00007441"/>
    </source>
</evidence>
<evidence type="ECO:0000256" key="5">
    <source>
        <dbReference type="ARBA" id="ARBA00022679"/>
    </source>
</evidence>
<dbReference type="PANTHER" id="PTHR43488:SF2">
    <property type="entry name" value="GLUTAMATE-PYRUVATE AMINOTRANSFERASE ALAA"/>
    <property type="match status" value="1"/>
</dbReference>
<dbReference type="CDD" id="cd00609">
    <property type="entry name" value="AAT_like"/>
    <property type="match status" value="1"/>
</dbReference>
<dbReference type="GO" id="GO:0004021">
    <property type="term" value="F:L-alanine:2-oxoglutarate aminotransferase activity"/>
    <property type="evidence" value="ECO:0007669"/>
    <property type="project" value="UniProtKB-EC"/>
</dbReference>
<dbReference type="PANTHER" id="PTHR43488">
    <property type="entry name" value="GLUTAMATE-PYRUVATE AMINOTRANSFERASE ALAA"/>
    <property type="match status" value="1"/>
</dbReference>
<evidence type="ECO:0000256" key="9">
    <source>
        <dbReference type="ARBA" id="ARBA00057611"/>
    </source>
</evidence>
<evidence type="ECO:0000256" key="8">
    <source>
        <dbReference type="ARBA" id="ARBA00051882"/>
    </source>
</evidence>
<name>A0A0Q0AUK9_9PSED</name>
<comment type="subunit">
    <text evidence="3">Homodimer.</text>
</comment>
<accession>A0A0Q0AUK9</accession>
<dbReference type="GO" id="GO:0030170">
    <property type="term" value="F:pyridoxal phosphate binding"/>
    <property type="evidence" value="ECO:0007669"/>
    <property type="project" value="InterPro"/>
</dbReference>
<keyword evidence="6" id="KW-0663">Pyridoxal phosphate</keyword>
<sequence length="510" mass="56437">MPAVFVSLYLPENGRSVPFRRQTLYCAGSSISFHSSSVFCNLSTGTPPNSKNPDLYLFHRSGGTYDCARSDVSLAPAFVAYKPIFMANMLRPSLQAGNSSSIFGIITMQFNKSNKLANVCYDIRGPVLKHAKRLEEEGHRILKLNIGNPAPFGFEAPDEILQDVIRNLPTAQGYSDSKGLFSARKAVMQYYQQKQVEGVGIEDIYLGNGVSELIVMSMQALLNNGDEVLVPAPDYPLWTAAVALSGGSPVHYLCDEQANWWPDLEDIKAKITPNTKAMVIINPNNPTGAVYSREVLLGMLELARQHNLVVFSDEIYDKILYDDAVHVCTASLAPDLLCLTFNGLSKSYRVAGFRSGWIAISGPKHNAQSYIEGLDILANMRLCANVPSQHAIQTALGGYQSINDLILPPGRLLEQRNRTWELLNDIPGVSCVKPMGALYAFPRIDPKVCPIFNDEKFVLDLLLSEKLLVVQGTAFNWPHPDHFRVVTLPRVDELEQAIGRIGNFLKGYRQ</sequence>
<protein>
    <recommendedName>
        <fullName evidence="11">Glutamate-pyruvate aminotransferase AlaA</fullName>
        <ecNumber evidence="7">2.6.1.2</ecNumber>
    </recommendedName>
</protein>
<comment type="caution">
    <text evidence="13">The sequence shown here is derived from an EMBL/GenBank/DDBJ whole genome shotgun (WGS) entry which is preliminary data.</text>
</comment>
<comment type="pathway">
    <text evidence="10">Amino-acid biosynthesis; L-alanine biosynthesis.</text>
</comment>
<dbReference type="AlphaFoldDB" id="A0A0Q0AUK9"/>
<dbReference type="InterPro" id="IPR015421">
    <property type="entry name" value="PyrdxlP-dep_Trfase_major"/>
</dbReference>
<comment type="function">
    <text evidence="9">Involved in the biosynthesis of alanine. Catalyzes the transamination of pyruvate by glutamate, leading to the formation of L-alanine and 2-oxoglutarate. Is also able to catalyze the reverse reaction.</text>
</comment>
<dbReference type="Proteomes" id="UP000050474">
    <property type="component" value="Unassembled WGS sequence"/>
</dbReference>
<comment type="cofactor">
    <cofactor evidence="1">
        <name>pyridoxal 5'-phosphate</name>
        <dbReference type="ChEBI" id="CHEBI:597326"/>
    </cofactor>
</comment>
<evidence type="ECO:0000256" key="6">
    <source>
        <dbReference type="ARBA" id="ARBA00022898"/>
    </source>
</evidence>
<dbReference type="Gene3D" id="3.40.640.10">
    <property type="entry name" value="Type I PLP-dependent aspartate aminotransferase-like (Major domain)"/>
    <property type="match status" value="1"/>
</dbReference>
<dbReference type="PATRIC" id="fig|129140.3.peg.3090"/>
<proteinExistence type="inferred from homology"/>
<organism evidence="13 14">
    <name type="scientific">Pseudomonas syringae pv. tagetis</name>
    <dbReference type="NCBI Taxonomy" id="129140"/>
    <lineage>
        <taxon>Bacteria</taxon>
        <taxon>Pseudomonadati</taxon>
        <taxon>Pseudomonadota</taxon>
        <taxon>Gammaproteobacteria</taxon>
        <taxon>Pseudomonadales</taxon>
        <taxon>Pseudomonadaceae</taxon>
        <taxon>Pseudomonas</taxon>
    </lineage>
</organism>
<dbReference type="Gene3D" id="3.90.1150.10">
    <property type="entry name" value="Aspartate Aminotransferase, domain 1"/>
    <property type="match status" value="1"/>
</dbReference>
<dbReference type="EMBL" id="LJRM01000163">
    <property type="protein sequence ID" value="KPY82505.1"/>
    <property type="molecule type" value="Genomic_DNA"/>
</dbReference>
<dbReference type="InterPro" id="IPR015422">
    <property type="entry name" value="PyrdxlP-dep_Trfase_small"/>
</dbReference>
<evidence type="ECO:0000259" key="12">
    <source>
        <dbReference type="Pfam" id="PF00155"/>
    </source>
</evidence>
<evidence type="ECO:0000256" key="11">
    <source>
        <dbReference type="ARBA" id="ARBA00070476"/>
    </source>
</evidence>